<gene>
    <name evidence="1" type="ORF">E5259_19090</name>
</gene>
<reference evidence="1 2" key="1">
    <citation type="submission" date="2019-04" db="EMBL/GenBank/DDBJ databases">
        <authorList>
            <person name="Schori C."/>
            <person name="Ahrens C."/>
        </authorList>
    </citation>
    <scope>NUCLEOTIDE SEQUENCE [LARGE SCALE GENOMIC DNA]</scope>
    <source>
        <strain evidence="1 2">DSM 2950</strain>
    </source>
</reference>
<dbReference type="Proteomes" id="UP000515789">
    <property type="component" value="Chromosome"/>
</dbReference>
<dbReference type="AlphaFoldDB" id="A0A7G5MY50"/>
<dbReference type="RefSeq" id="WP_182557233.1">
    <property type="nucleotide sequence ID" value="NZ_CP039126.1"/>
</dbReference>
<dbReference type="EMBL" id="CP039126">
    <property type="protein sequence ID" value="QMW79543.1"/>
    <property type="molecule type" value="Genomic_DNA"/>
</dbReference>
<proteinExistence type="predicted"/>
<sequence length="129" mass="15107">MPYSSKDWLQLMDARPHRRKNPISYTGMIAYMHKLGGHYCGTTSWDLFYRQLMMIIKYATTHSQSIMAGCTSYSAQHMNLVAETGVTRVTSQSHRRHPMWSDHMFPLEKWAKPQTMIDIMHICITWHTA</sequence>
<organism evidence="1 2">
    <name type="scientific">Blautia producta</name>
    <dbReference type="NCBI Taxonomy" id="33035"/>
    <lineage>
        <taxon>Bacteria</taxon>
        <taxon>Bacillati</taxon>
        <taxon>Bacillota</taxon>
        <taxon>Clostridia</taxon>
        <taxon>Lachnospirales</taxon>
        <taxon>Lachnospiraceae</taxon>
        <taxon>Blautia</taxon>
    </lineage>
</organism>
<evidence type="ECO:0000313" key="2">
    <source>
        <dbReference type="Proteomes" id="UP000515789"/>
    </source>
</evidence>
<evidence type="ECO:0000313" key="1">
    <source>
        <dbReference type="EMBL" id="QMW79543.1"/>
    </source>
</evidence>
<name>A0A7G5MY50_9FIRM</name>
<accession>A0A7G5MY50</accession>
<protein>
    <submittedName>
        <fullName evidence="1">Uncharacterized protein</fullName>
    </submittedName>
</protein>